<feature type="binding site" evidence="6">
    <location>
        <begin position="689"/>
        <end position="695"/>
    </location>
    <ligand>
        <name>GTP</name>
        <dbReference type="ChEBI" id="CHEBI:37565"/>
    </ligand>
</feature>
<evidence type="ECO:0000256" key="8">
    <source>
        <dbReference type="SAM" id="MobiDB-lite"/>
    </source>
</evidence>
<dbReference type="OrthoDB" id="5817230at2759"/>
<feature type="region of interest" description="Disordered" evidence="8">
    <location>
        <begin position="575"/>
        <end position="594"/>
    </location>
</feature>
<dbReference type="Pfam" id="PF00503">
    <property type="entry name" value="G-alpha"/>
    <property type="match status" value="1"/>
</dbReference>
<evidence type="ECO:0000256" key="2">
    <source>
        <dbReference type="ARBA" id="ARBA00022723"/>
    </source>
</evidence>
<keyword evidence="2 7" id="KW-0479">Metal-binding</keyword>
<name>A0A9D4ZDB0_ADICA</name>
<dbReference type="FunFam" id="3.40.50.300:FF:000692">
    <property type="entry name" value="Guanine nucleotide-binding protein subunit alpha"/>
    <property type="match status" value="1"/>
</dbReference>
<keyword evidence="10" id="KW-1185">Reference proteome</keyword>
<dbReference type="GO" id="GO:0001664">
    <property type="term" value="F:G protein-coupled receptor binding"/>
    <property type="evidence" value="ECO:0007669"/>
    <property type="project" value="TreeGrafter"/>
</dbReference>
<evidence type="ECO:0000313" key="10">
    <source>
        <dbReference type="Proteomes" id="UP000886520"/>
    </source>
</evidence>
<dbReference type="GO" id="GO:0003924">
    <property type="term" value="F:GTPase activity"/>
    <property type="evidence" value="ECO:0007669"/>
    <property type="project" value="InterPro"/>
</dbReference>
<dbReference type="PRINTS" id="PR00318">
    <property type="entry name" value="GPROTEINA"/>
</dbReference>
<feature type="region of interest" description="Disordered" evidence="8">
    <location>
        <begin position="202"/>
        <end position="253"/>
    </location>
</feature>
<feature type="binding site" evidence="7">
    <location>
        <position position="524"/>
    </location>
    <ligand>
        <name>Mg(2+)</name>
        <dbReference type="ChEBI" id="CHEBI:18420"/>
    </ligand>
</feature>
<dbReference type="GO" id="GO:0031683">
    <property type="term" value="F:G-protein beta/gamma-subunit complex binding"/>
    <property type="evidence" value="ECO:0007669"/>
    <property type="project" value="InterPro"/>
</dbReference>
<gene>
    <name evidence="9" type="ORF">GOP47_0013315</name>
</gene>
<evidence type="ECO:0000256" key="5">
    <source>
        <dbReference type="ARBA" id="ARBA00023224"/>
    </source>
</evidence>
<dbReference type="InterPro" id="IPR001019">
    <property type="entry name" value="Gprotein_alpha_su"/>
</dbReference>
<dbReference type="SUPFAM" id="SSF52540">
    <property type="entry name" value="P-loop containing nucleoside triphosphate hydrolases"/>
    <property type="match status" value="1"/>
</dbReference>
<dbReference type="AlphaFoldDB" id="A0A9D4ZDB0"/>
<keyword evidence="1" id="KW-0150">Chloroplast</keyword>
<keyword evidence="3 6" id="KW-0547">Nucleotide-binding</keyword>
<feature type="compositionally biased region" description="Polar residues" evidence="8">
    <location>
        <begin position="212"/>
        <end position="222"/>
    </location>
</feature>
<dbReference type="Gene3D" id="1.10.400.10">
    <property type="entry name" value="GI Alpha 1, domain 2-like"/>
    <property type="match status" value="1"/>
</dbReference>
<evidence type="ECO:0000256" key="1">
    <source>
        <dbReference type="ARBA" id="ARBA00022528"/>
    </source>
</evidence>
<evidence type="ECO:0000256" key="7">
    <source>
        <dbReference type="PIRSR" id="PIRSR601019-2"/>
    </source>
</evidence>
<feature type="binding site" evidence="7">
    <location>
        <position position="695"/>
    </location>
    <ligand>
        <name>Mg(2+)</name>
        <dbReference type="ChEBI" id="CHEBI:18420"/>
    </ligand>
</feature>
<comment type="caution">
    <text evidence="9">The sequence shown here is derived from an EMBL/GenBank/DDBJ whole genome shotgun (WGS) entry which is preliminary data.</text>
</comment>
<evidence type="ECO:0000313" key="9">
    <source>
        <dbReference type="EMBL" id="KAI5071064.1"/>
    </source>
</evidence>
<keyword evidence="5" id="KW-0807">Transducer</keyword>
<dbReference type="GO" id="GO:0005834">
    <property type="term" value="C:heterotrimeric G-protein complex"/>
    <property type="evidence" value="ECO:0007669"/>
    <property type="project" value="TreeGrafter"/>
</dbReference>
<proteinExistence type="predicted"/>
<feature type="binding site" evidence="6">
    <location>
        <begin position="806"/>
        <end position="809"/>
    </location>
    <ligand>
        <name>GTP</name>
        <dbReference type="ChEBI" id="CHEBI:37565"/>
    </ligand>
</feature>
<dbReference type="GO" id="GO:0005737">
    <property type="term" value="C:cytoplasm"/>
    <property type="evidence" value="ECO:0007669"/>
    <property type="project" value="TreeGrafter"/>
</dbReference>
<dbReference type="PANTHER" id="PTHR10218">
    <property type="entry name" value="GTP-BINDING PROTEIN ALPHA SUBUNIT"/>
    <property type="match status" value="1"/>
</dbReference>
<dbReference type="GO" id="GO:0007188">
    <property type="term" value="P:adenylate cyclase-modulating G protein-coupled receptor signaling pathway"/>
    <property type="evidence" value="ECO:0007669"/>
    <property type="project" value="TreeGrafter"/>
</dbReference>
<dbReference type="GO" id="GO:0046872">
    <property type="term" value="F:metal ion binding"/>
    <property type="evidence" value="ECO:0007669"/>
    <property type="project" value="UniProtKB-KW"/>
</dbReference>
<keyword evidence="4 6" id="KW-0342">GTP-binding</keyword>
<dbReference type="GO" id="GO:0005525">
    <property type="term" value="F:GTP binding"/>
    <property type="evidence" value="ECO:0007669"/>
    <property type="project" value="UniProtKB-KW"/>
</dbReference>
<dbReference type="Proteomes" id="UP000886520">
    <property type="component" value="Chromosome 13"/>
</dbReference>
<dbReference type="SUPFAM" id="SSF47895">
    <property type="entry name" value="Transducin (alpha subunit), insertion domain"/>
    <property type="match status" value="1"/>
</dbReference>
<keyword evidence="1" id="KW-0934">Plastid</keyword>
<dbReference type="PROSITE" id="PS51882">
    <property type="entry name" value="G_ALPHA"/>
    <property type="match status" value="1"/>
</dbReference>
<reference evidence="9" key="1">
    <citation type="submission" date="2021-01" db="EMBL/GenBank/DDBJ databases">
        <title>Adiantum capillus-veneris genome.</title>
        <authorList>
            <person name="Fang Y."/>
            <person name="Liao Q."/>
        </authorList>
    </citation>
    <scope>NUCLEOTIDE SEQUENCE</scope>
    <source>
        <strain evidence="9">H3</strain>
        <tissue evidence="9">Leaf</tissue>
    </source>
</reference>
<sequence length="929" mass="103142">MAAIVDSMKGRAWKTAVQTIIPPGMRLLEEECMDYSIAEIYTGPRPAYVPKAEPIRTVTQTVVCSRQSCSPPSSSYVVVDARADPLCMSQEGCFSETLEGFPSSVCHISLKEAFSETEDAAVISQNILYEDAEGISDLEYKKKDSLEAGAAIDVGLHSSGMMNHRASLSRDDTVYGNSHDSNARDVSMEDVFASLQLEPGEAPYSEQEDHNSSPQSELFGQRSSASHSSTNSFSHELGDQLTPEPSPSNNQPRKKGECFLCGKVSRVQGKETCLVCPAKYCSGCVTKAMGSMPEGRKCSGCIGKPICESRRQELGKPSKLLSRLLSNLEVQQIMKAERNCPANQLRPEQVYVNGRPLTGKEFGELLGCKYPPSKLKPGRYWYDGGCGYWGKEGDKPEKIISHSLNIGSELSENASAGSTDVYINNREITKVELKMLKFAGFPVSPRTRFWVDAEGSCTEEGHNHCRGNIWAKASARYLCYIFSLPMPPNTCVAAPEPSISVPAYYEPKTIYKILLLGHAGSGTSTIIKQAKFLYEDKFTPKELQDIKALIQRNIYRYLIVLLEARERFEDEENAIRKKVQENTPSTSSGDAGPELQSVKANIFSLTARLKDQADWFLRTDANGELEKYCPAVTREHASVIEELWRDPAIQATHKRKAELHLLPDVAEHFLSKVVSISSNDYSPLDRDILFAEGVTNDFGLAEVQFCIEEESQGSGPYAQSLEQSLAEPRYHLIRISSSGSTDGCKLFKMFDDVRAVLFCVALDSYDQMWPNGNEPLQNKMLLSRDLFGSIVKYPSFRDKPVVLFLNKYDSFEEKISIVPLTTCEWFSDFHPVKSSTQTSSALAQQAYTYVAHMFKKHFEIVNPGGGKLYTFQLKALDRSSVGAALQYVKEILVWEDVKNQGVPLTSCYTTETSSLVIQAQRSDILGASQ</sequence>
<keyword evidence="7" id="KW-0460">Magnesium</keyword>
<evidence type="ECO:0000256" key="3">
    <source>
        <dbReference type="ARBA" id="ARBA00022741"/>
    </source>
</evidence>
<evidence type="ECO:0000256" key="6">
    <source>
        <dbReference type="PIRSR" id="PIRSR601019-1"/>
    </source>
</evidence>
<feature type="compositionally biased region" description="Low complexity" evidence="8">
    <location>
        <begin position="223"/>
        <end position="234"/>
    </location>
</feature>
<protein>
    <submittedName>
        <fullName evidence="9">Uncharacterized protein</fullName>
    </submittedName>
</protein>
<dbReference type="CDD" id="cd00066">
    <property type="entry name" value="G-alpha"/>
    <property type="match status" value="1"/>
</dbReference>
<dbReference type="InterPro" id="IPR011025">
    <property type="entry name" value="GproteinA_insert"/>
</dbReference>
<dbReference type="SMART" id="SM00275">
    <property type="entry name" value="G_alpha"/>
    <property type="match status" value="1"/>
</dbReference>
<dbReference type="PANTHER" id="PTHR10218:SF334">
    <property type="entry name" value="EXTRA-LARGE GUANINE NUCLEOTIDE-BINDING PROTEIN 3"/>
    <property type="match status" value="1"/>
</dbReference>
<dbReference type="Gene3D" id="3.40.50.300">
    <property type="entry name" value="P-loop containing nucleotide triphosphate hydrolases"/>
    <property type="match status" value="1"/>
</dbReference>
<dbReference type="EMBL" id="JABFUD020000013">
    <property type="protein sequence ID" value="KAI5071064.1"/>
    <property type="molecule type" value="Genomic_DNA"/>
</dbReference>
<accession>A0A9D4ZDB0</accession>
<evidence type="ECO:0000256" key="4">
    <source>
        <dbReference type="ARBA" id="ARBA00023134"/>
    </source>
</evidence>
<dbReference type="InterPro" id="IPR027417">
    <property type="entry name" value="P-loop_NTPase"/>
</dbReference>
<organism evidence="9 10">
    <name type="scientific">Adiantum capillus-veneris</name>
    <name type="common">Maidenhair fern</name>
    <dbReference type="NCBI Taxonomy" id="13818"/>
    <lineage>
        <taxon>Eukaryota</taxon>
        <taxon>Viridiplantae</taxon>
        <taxon>Streptophyta</taxon>
        <taxon>Embryophyta</taxon>
        <taxon>Tracheophyta</taxon>
        <taxon>Polypodiopsida</taxon>
        <taxon>Polypodiidae</taxon>
        <taxon>Polypodiales</taxon>
        <taxon>Pteridineae</taxon>
        <taxon>Pteridaceae</taxon>
        <taxon>Vittarioideae</taxon>
        <taxon>Adiantum</taxon>
    </lineage>
</organism>